<dbReference type="Pfam" id="PF20181">
    <property type="entry name" value="DUF6544"/>
    <property type="match status" value="1"/>
</dbReference>
<dbReference type="RefSeq" id="WP_345557298.1">
    <property type="nucleotide sequence ID" value="NZ_BAABDQ010000001.1"/>
</dbReference>
<proteinExistence type="predicted"/>
<gene>
    <name evidence="1" type="ORF">GCM10022419_000220</name>
</gene>
<keyword evidence="2" id="KW-1185">Reference proteome</keyword>
<evidence type="ECO:0000313" key="1">
    <source>
        <dbReference type="EMBL" id="GAA3525503.1"/>
    </source>
</evidence>
<dbReference type="EMBL" id="BAABDQ010000001">
    <property type="protein sequence ID" value="GAA3525503.1"/>
    <property type="molecule type" value="Genomic_DNA"/>
</dbReference>
<reference evidence="2" key="1">
    <citation type="journal article" date="2019" name="Int. J. Syst. Evol. Microbiol.">
        <title>The Global Catalogue of Microorganisms (GCM) 10K type strain sequencing project: providing services to taxonomists for standard genome sequencing and annotation.</title>
        <authorList>
            <consortium name="The Broad Institute Genomics Platform"/>
            <consortium name="The Broad Institute Genome Sequencing Center for Infectious Disease"/>
            <person name="Wu L."/>
            <person name="Ma J."/>
        </authorList>
    </citation>
    <scope>NUCLEOTIDE SEQUENCE [LARGE SCALE GENOMIC DNA]</scope>
    <source>
        <strain evidence="2">JCM 17326</strain>
    </source>
</reference>
<dbReference type="InterPro" id="IPR046674">
    <property type="entry name" value="DUF6544"/>
</dbReference>
<sequence>MNGIAAPPYLTQAAREDWDLLAAPAEDTGVFEPEQAAHLPEPARRWLLHAIAPGTPLRRAVQLAMHGTIRLGSWRPFEAVQVIAPLNGYVWAATTRLAGLSVRGFDRYRSRRGEMRWRLIGTIPMMSVTGADVTRSAAGRLACEFVMAPATALDPRVQWKALDESHALARFAVDAEDFEVTLRVGPSGALETAMVSRWGNPDKSGYRPHIFGVECDRESTFEGFTIPSSLRGGWWPGTERWADGEFIRLAIDRAIFR</sequence>
<comment type="caution">
    <text evidence="1">The sequence shown here is derived from an EMBL/GenBank/DDBJ whole genome shotgun (WGS) entry which is preliminary data.</text>
</comment>
<accession>A0ABP6V265</accession>
<name>A0ABP6V265_9ACTN</name>
<dbReference type="Proteomes" id="UP001500630">
    <property type="component" value="Unassembled WGS sequence"/>
</dbReference>
<protein>
    <submittedName>
        <fullName evidence="1">Uncharacterized protein</fullName>
    </submittedName>
</protein>
<evidence type="ECO:0000313" key="2">
    <source>
        <dbReference type="Proteomes" id="UP001500630"/>
    </source>
</evidence>
<organism evidence="1 2">
    <name type="scientific">Nonomuraea rosea</name>
    <dbReference type="NCBI Taxonomy" id="638574"/>
    <lineage>
        <taxon>Bacteria</taxon>
        <taxon>Bacillati</taxon>
        <taxon>Actinomycetota</taxon>
        <taxon>Actinomycetes</taxon>
        <taxon>Streptosporangiales</taxon>
        <taxon>Streptosporangiaceae</taxon>
        <taxon>Nonomuraea</taxon>
    </lineage>
</organism>